<dbReference type="InterPro" id="IPR023173">
    <property type="entry name" value="NADPH_Cyt_P450_Rdtase_alpha"/>
</dbReference>
<keyword evidence="9 14" id="KW-0560">Oxidoreductase</keyword>
<feature type="binding site" evidence="14">
    <location>
        <begin position="142"/>
        <end position="145"/>
    </location>
    <ligand>
        <name>FMN</name>
        <dbReference type="ChEBI" id="CHEBI:58210"/>
    </ligand>
</feature>
<evidence type="ECO:0000259" key="17">
    <source>
        <dbReference type="PROSITE" id="PS51384"/>
    </source>
</evidence>
<keyword evidence="5 14" id="KW-0274">FAD</keyword>
<keyword evidence="8" id="KW-1133">Transmembrane helix</keyword>
<evidence type="ECO:0000256" key="4">
    <source>
        <dbReference type="ARBA" id="ARBA00022824"/>
    </source>
</evidence>
<dbReference type="GO" id="GO:0050661">
    <property type="term" value="F:NADP binding"/>
    <property type="evidence" value="ECO:0007669"/>
    <property type="project" value="UniProtKB-UniRule"/>
</dbReference>
<dbReference type="GO" id="GO:0050660">
    <property type="term" value="F:flavin adenine dinucleotide binding"/>
    <property type="evidence" value="ECO:0007669"/>
    <property type="project" value="UniProtKB-UniRule"/>
</dbReference>
<feature type="binding site" evidence="14">
    <location>
        <position position="217"/>
    </location>
    <ligand>
        <name>FMN</name>
        <dbReference type="ChEBI" id="CHEBI:58210"/>
    </ligand>
</feature>
<feature type="compositionally biased region" description="Basic and acidic residues" evidence="15">
    <location>
        <begin position="547"/>
        <end position="556"/>
    </location>
</feature>
<evidence type="ECO:0000256" key="15">
    <source>
        <dbReference type="SAM" id="MobiDB-lite"/>
    </source>
</evidence>
<dbReference type="Gene3D" id="3.40.50.360">
    <property type="match status" value="1"/>
</dbReference>
<dbReference type="EMBL" id="KY586136">
    <property type="protein sequence ID" value="AQW44789.1"/>
    <property type="molecule type" value="mRNA"/>
</dbReference>
<evidence type="ECO:0000256" key="8">
    <source>
        <dbReference type="ARBA" id="ARBA00022989"/>
    </source>
</evidence>
<evidence type="ECO:0000256" key="12">
    <source>
        <dbReference type="ARBA" id="ARBA00023166"/>
    </source>
</evidence>
<sequence>MEFSTSDYVLLALVGLGAFYYLFKDSLFGSGNASPRNLNGNGSTYGGNTGKVGPASADGAGTGGNSIQAAGRDIAKALKITNKRIAVIYGSQTGTAEDYALRIAKEIKQKFGLSSLVLDPEDYDYDTLDQIPNDCAVIFVMATYGEGEPTDNAVALMDFLKEPNFESGATSLDNLNYVVFGLGNMTYSEYNAVARKVDSLLSNMGAKRVGERGEGDDDKSMEEDYLGWKDGMLAALQEELKLEEGAGGDVSDFKVTELGPADEKDNKVYLGELSQRALTGSRGIFDAKNPYPAPLLSSRELFLAGDRNCVFAEFGIKDTGVRYQTGDHVGVWPMNPETEVERILRVLGLQDKRNTVIEVTSLDPALAKVPFPTPTTIEAVLRHYLDINAVANRQACGALARWAPEGSAAREKLERWGSDKEAYHNEVAEPCLKLSEVLLAANGEEPRADPMDPASKITAWNIPFDRIISLVPRLQPRYYSISSSPKLYPDSIHVTAVVLKYRPGEDGNKQVAQDAKYVFGTATNYLLNVKMHQHNEKARIEQQGQTTHHEDTRDHGSPQYKLDGPRNKFKSADGGYCVPIHVRRSNFRLPTSPKIPVVMIGPGTGVAPFRGFIQERVALARKAIAKDGPDALKDWGDITLFYGCRHPEVDYLYQEEFAEYEKELGGKFKLFVAFSRVPGQKKTYVQHMISEQRELIKQTLVEKKGYAYICGDAKNMARDVEELLKEILAEAKGGTKQKEGEAEYKMLKERNRLLLDVWS</sequence>
<feature type="binding site" evidence="14">
    <location>
        <position position="758"/>
    </location>
    <ligand>
        <name>FAD</name>
        <dbReference type="ChEBI" id="CHEBI:57692"/>
    </ligand>
</feature>
<dbReference type="Pfam" id="PF00175">
    <property type="entry name" value="NAD_binding_1"/>
    <property type="match status" value="1"/>
</dbReference>
<dbReference type="Pfam" id="PF00258">
    <property type="entry name" value="Flavodoxin_1"/>
    <property type="match status" value="1"/>
</dbReference>
<comment type="catalytic activity">
    <reaction evidence="14">
        <text>2 oxidized [cytochrome P450] + NADPH = 2 reduced [cytochrome P450] + NADP(+) + H(+)</text>
        <dbReference type="Rhea" id="RHEA:24040"/>
        <dbReference type="Rhea" id="RHEA-COMP:14627"/>
        <dbReference type="Rhea" id="RHEA-COMP:14628"/>
        <dbReference type="ChEBI" id="CHEBI:15378"/>
        <dbReference type="ChEBI" id="CHEBI:55376"/>
        <dbReference type="ChEBI" id="CHEBI:57783"/>
        <dbReference type="ChEBI" id="CHEBI:58349"/>
        <dbReference type="ChEBI" id="CHEBI:60344"/>
        <dbReference type="EC" id="1.6.2.4"/>
    </reaction>
</comment>
<feature type="binding site" evidence="14">
    <location>
        <begin position="495"/>
        <end position="497"/>
    </location>
    <ligand>
        <name>FAD</name>
        <dbReference type="ChEBI" id="CHEBI:57692"/>
    </ligand>
</feature>
<feature type="domain" description="FAD-binding FR-type" evidence="17">
    <location>
        <begin position="288"/>
        <end position="572"/>
    </location>
</feature>
<name>Q9C498_9BASI</name>
<dbReference type="PANTHER" id="PTHR19384">
    <property type="entry name" value="NITRIC OXIDE SYNTHASE-RELATED"/>
    <property type="match status" value="1"/>
</dbReference>
<feature type="binding site" evidence="14">
    <location>
        <position position="604"/>
    </location>
    <ligand>
        <name>NADP(+)</name>
        <dbReference type="ChEBI" id="CHEBI:58349"/>
    </ligand>
</feature>
<keyword evidence="14" id="KW-0444">Lipid biosynthesis</keyword>
<evidence type="ECO:0000256" key="10">
    <source>
        <dbReference type="ARBA" id="ARBA00023011"/>
    </source>
</evidence>
<dbReference type="SUPFAM" id="SSF52343">
    <property type="entry name" value="Ferredoxin reductase-like, C-terminal NADP-linked domain"/>
    <property type="match status" value="1"/>
</dbReference>
<dbReference type="FunFam" id="3.40.50.360:FF:000024">
    <property type="entry name" value="NADPH--cytochrome P450 reductase"/>
    <property type="match status" value="1"/>
</dbReference>
<evidence type="ECO:0000256" key="1">
    <source>
        <dbReference type="ARBA" id="ARBA00022630"/>
    </source>
</evidence>
<evidence type="ECO:0000256" key="3">
    <source>
        <dbReference type="ARBA" id="ARBA00022692"/>
    </source>
</evidence>
<comment type="similarity">
    <text evidence="14">In the C-terminal section; belongs to the flavoprotein pyridine nucleotide cytochrome reductase family.</text>
</comment>
<dbReference type="PANTHER" id="PTHR19384:SF17">
    <property type="entry name" value="NADPH--CYTOCHROME P450 REDUCTASE"/>
    <property type="match status" value="1"/>
</dbReference>
<dbReference type="Gene3D" id="1.20.990.10">
    <property type="entry name" value="NADPH-cytochrome p450 Reductase, Chain A, domain 3"/>
    <property type="match status" value="1"/>
</dbReference>
<evidence type="ECO:0000256" key="9">
    <source>
        <dbReference type="ARBA" id="ARBA00023002"/>
    </source>
</evidence>
<evidence type="ECO:0000256" key="11">
    <source>
        <dbReference type="ARBA" id="ARBA00023136"/>
    </source>
</evidence>
<dbReference type="InterPro" id="IPR001433">
    <property type="entry name" value="OxRdtase_FAD/NAD-bd"/>
</dbReference>
<comment type="similarity">
    <text evidence="14">In the N-terminal section; belongs to the flavodoxin family.</text>
</comment>
<feature type="binding site" evidence="14">
    <location>
        <begin position="682"/>
        <end position="686"/>
    </location>
    <ligand>
        <name>NADP(+)</name>
        <dbReference type="ChEBI" id="CHEBI:58349"/>
    </ligand>
</feature>
<dbReference type="GO" id="GO:0005886">
    <property type="term" value="C:plasma membrane"/>
    <property type="evidence" value="ECO:0007669"/>
    <property type="project" value="UniProtKB-SubCell"/>
</dbReference>
<reference evidence="19" key="2">
    <citation type="submission" date="2001-02" db="EMBL/GenBank/DDBJ databases">
        <title>p450 reductase from Rhodotorula minuta.</title>
        <authorList>
            <person name="Fujii T."/>
        </authorList>
    </citation>
    <scope>NUCLEOTIDE SEQUENCE</scope>
    <source>
        <strain evidence="19">IFO1102</strain>
    </source>
</reference>
<evidence type="ECO:0000256" key="2">
    <source>
        <dbReference type="ARBA" id="ARBA00022643"/>
    </source>
</evidence>
<dbReference type="GO" id="GO:0006696">
    <property type="term" value="P:ergosterol biosynthetic process"/>
    <property type="evidence" value="ECO:0007669"/>
    <property type="project" value="UniProtKB-UniRule"/>
</dbReference>
<keyword evidence="13 14" id="KW-0753">Steroid metabolism</keyword>
<dbReference type="InterPro" id="IPR029039">
    <property type="entry name" value="Flavoprotein-like_sf"/>
</dbReference>
<feature type="binding site" evidence="14">
    <location>
        <position position="501"/>
    </location>
    <ligand>
        <name>FAD</name>
        <dbReference type="ChEBI" id="CHEBI:57692"/>
    </ligand>
</feature>
<keyword evidence="14" id="KW-1003">Cell membrane</keyword>
<dbReference type="Pfam" id="PF00667">
    <property type="entry name" value="FAD_binding_1"/>
    <property type="match status" value="1"/>
</dbReference>
<comment type="subcellular location">
    <subcellularLocation>
        <location evidence="14">Endoplasmic reticulum membrane</location>
        <topology evidence="14">Single-pass membrane protein</topology>
        <orientation evidence="14">Cytoplasmic side</orientation>
    </subcellularLocation>
    <subcellularLocation>
        <location evidence="14">Mitochondrion outer membrane</location>
        <topology evidence="14">Single-pass membrane protein</topology>
        <orientation evidence="14">Cytoplasmic side</orientation>
    </subcellularLocation>
    <subcellularLocation>
        <location evidence="14">Cell membrane</location>
        <topology evidence="14">Single-pass membrane protein</topology>
        <orientation evidence="14">Cytoplasmic side</orientation>
    </subcellularLocation>
</comment>
<dbReference type="FunFam" id="3.40.50.80:FF:000018">
    <property type="entry name" value="NADPH--cytochrome P450 reductase"/>
    <property type="match status" value="1"/>
</dbReference>
<dbReference type="InterPro" id="IPR001094">
    <property type="entry name" value="Flavdoxin-like"/>
</dbReference>
<evidence type="ECO:0000256" key="13">
    <source>
        <dbReference type="ARBA" id="ARBA00023221"/>
    </source>
</evidence>
<dbReference type="InterPro" id="IPR003097">
    <property type="entry name" value="CysJ-like_FAD-binding"/>
</dbReference>
<dbReference type="PRINTS" id="PR00369">
    <property type="entry name" value="FLAVODOXIN"/>
</dbReference>
<dbReference type="EC" id="1.6.2.4" evidence="14"/>
<proteinExistence type="evidence at transcript level"/>
<feature type="region of interest" description="Disordered" evidence="15">
    <location>
        <begin position="537"/>
        <end position="563"/>
    </location>
</feature>
<evidence type="ECO:0000256" key="6">
    <source>
        <dbReference type="ARBA" id="ARBA00022857"/>
    </source>
</evidence>
<dbReference type="Gene3D" id="2.40.30.10">
    <property type="entry name" value="Translation factors"/>
    <property type="match status" value="2"/>
</dbReference>
<comment type="cofactor">
    <cofactor evidence="14">
        <name>FAD</name>
        <dbReference type="ChEBI" id="CHEBI:57692"/>
    </cofactor>
    <text evidence="14">Binds 1 FAD per monomer.</text>
</comment>
<dbReference type="PROSITE" id="PS50902">
    <property type="entry name" value="FLAVODOXIN_LIKE"/>
    <property type="match status" value="1"/>
</dbReference>
<dbReference type="SUPFAM" id="SSF52218">
    <property type="entry name" value="Flavoproteins"/>
    <property type="match status" value="1"/>
</dbReference>
<keyword evidence="7 14" id="KW-0752">Steroid biosynthesis</keyword>
<keyword evidence="1 14" id="KW-0285">Flavoprotein</keyword>
<dbReference type="PIRSF" id="PIRSF000208">
    <property type="entry name" value="P450R"/>
    <property type="match status" value="1"/>
</dbReference>
<keyword evidence="6 14" id="KW-0521">NADP</keyword>
<keyword evidence="10 14" id="KW-0756">Sterol biosynthesis</keyword>
<dbReference type="Gene3D" id="3.40.50.80">
    <property type="entry name" value="Nucleotide-binding domain of ferredoxin-NADP reductase (FNR) module"/>
    <property type="match status" value="1"/>
</dbReference>
<feature type="domain" description="Flavodoxin-like" evidence="16">
    <location>
        <begin position="85"/>
        <end position="233"/>
    </location>
</feature>
<dbReference type="PRINTS" id="PR00371">
    <property type="entry name" value="FPNCR"/>
</dbReference>
<dbReference type="PROSITE" id="PS51384">
    <property type="entry name" value="FAD_FR"/>
    <property type="match status" value="1"/>
</dbReference>
<reference evidence="18" key="3">
    <citation type="submission" date="2017-02" db="EMBL/GenBank/DDBJ databases">
        <title>Evaluation of recombinant yeast strains as cytochrome P450-based whole-cell biocatalysts using CYP53B1 as model P450.</title>
        <authorList>
            <person name="Theron C.W."/>
            <person name="Labuschagne M."/>
            <person name="Albertyn J."/>
            <person name="Smit M.S."/>
        </authorList>
    </citation>
    <scope>NUCLEOTIDE SEQUENCE</scope>
    <source>
        <strain evidence="18">CBS 2177</strain>
    </source>
</reference>
<keyword evidence="14" id="KW-1000">Mitochondrion outer membrane</keyword>
<dbReference type="SMR" id="Q9C498"/>
<accession>Q9C498</accession>
<keyword evidence="4 14" id="KW-0256">Endoplasmic reticulum</keyword>
<dbReference type="InterPro" id="IPR023208">
    <property type="entry name" value="P450R"/>
</dbReference>
<evidence type="ECO:0000313" key="19">
    <source>
        <dbReference type="EMBL" id="BAB21543.1"/>
    </source>
</evidence>
<comment type="similarity">
    <text evidence="14">Belongs to the NADPH--cytochrome P450 reductase family.</text>
</comment>
<dbReference type="EMBL" id="AB055119">
    <property type="protein sequence ID" value="BAB21543.1"/>
    <property type="molecule type" value="mRNA"/>
</dbReference>
<keyword evidence="14" id="KW-0496">Mitochondrion</keyword>
<dbReference type="GO" id="GO:0005829">
    <property type="term" value="C:cytosol"/>
    <property type="evidence" value="ECO:0007669"/>
    <property type="project" value="TreeGrafter"/>
</dbReference>
<dbReference type="CDD" id="cd06204">
    <property type="entry name" value="CYPOR"/>
    <property type="match status" value="1"/>
</dbReference>
<comment type="function">
    <text evidence="14">This enzyme is required for electron transfer from NADP to cytochrome P450 in microsomes. It can also provide electron transfer to heme oxygenase and cytochrome B5. Involved in ergosterol biosynthesis.</text>
</comment>
<dbReference type="InterPro" id="IPR017938">
    <property type="entry name" value="Riboflavin_synthase-like_b-brl"/>
</dbReference>
<feature type="binding site" evidence="14">
    <location>
        <begin position="675"/>
        <end position="676"/>
    </location>
    <ligand>
        <name>NADP(+)</name>
        <dbReference type="ChEBI" id="CHEBI:58349"/>
    </ligand>
</feature>
<dbReference type="InterPro" id="IPR008254">
    <property type="entry name" value="Flavodoxin/NO_synth"/>
</dbReference>
<keyword evidence="14" id="KW-0443">Lipid metabolism</keyword>
<evidence type="ECO:0000259" key="16">
    <source>
        <dbReference type="PROSITE" id="PS50902"/>
    </source>
</evidence>
<comment type="caution">
    <text evidence="14">Lacks conserved residue(s) required for the propagation of feature annotation.</text>
</comment>
<keyword evidence="12 14" id="KW-1207">Sterol metabolism</keyword>
<dbReference type="InterPro" id="IPR039261">
    <property type="entry name" value="FNR_nucleotide-bd"/>
</dbReference>
<dbReference type="InterPro" id="IPR017927">
    <property type="entry name" value="FAD-bd_FR_type"/>
</dbReference>
<evidence type="ECO:0000256" key="5">
    <source>
        <dbReference type="ARBA" id="ARBA00022827"/>
    </source>
</evidence>
<feature type="binding site" evidence="14">
    <location>
        <position position="719"/>
    </location>
    <ligand>
        <name>NADP(+)</name>
        <dbReference type="ChEBI" id="CHEBI:58349"/>
    </ligand>
</feature>
<dbReference type="SUPFAM" id="SSF63380">
    <property type="entry name" value="Riboflavin synthase domain-like"/>
    <property type="match status" value="1"/>
</dbReference>
<feature type="binding site" evidence="14">
    <location>
        <begin position="477"/>
        <end position="480"/>
    </location>
    <ligand>
        <name>FAD</name>
        <dbReference type="ChEBI" id="CHEBI:57692"/>
    </ligand>
</feature>
<dbReference type="HAMAP" id="MF_03212">
    <property type="entry name" value="NCPR"/>
    <property type="match status" value="1"/>
</dbReference>
<comment type="cofactor">
    <cofactor evidence="14">
        <name>FMN</name>
        <dbReference type="ChEBI" id="CHEBI:58210"/>
    </cofactor>
    <text evidence="14">Binds 1 FMN per monomer.</text>
</comment>
<keyword evidence="11 14" id="KW-0472">Membrane</keyword>
<dbReference type="GO" id="GO:0010181">
    <property type="term" value="F:FMN binding"/>
    <property type="evidence" value="ECO:0007669"/>
    <property type="project" value="UniProtKB-UniRule"/>
</dbReference>
<dbReference type="GO" id="GO:0005741">
    <property type="term" value="C:mitochondrial outer membrane"/>
    <property type="evidence" value="ECO:0007669"/>
    <property type="project" value="UniProtKB-SubCell"/>
</dbReference>
<keyword evidence="2 14" id="KW-0288">FMN</keyword>
<evidence type="ECO:0000256" key="7">
    <source>
        <dbReference type="ARBA" id="ARBA00022955"/>
    </source>
</evidence>
<keyword evidence="3" id="KW-0812">Transmembrane</keyword>
<protein>
    <recommendedName>
        <fullName evidence="14">NADPH--cytochrome P450 reductase</fullName>
        <shortName evidence="14">CPR</shortName>
        <shortName evidence="14">P450R</shortName>
        <ecNumber evidence="14">1.6.2.4</ecNumber>
    </recommendedName>
</protein>
<organism evidence="19">
    <name type="scientific">Cystobasidium minutum</name>
    <dbReference type="NCBI Taxonomy" id="29899"/>
    <lineage>
        <taxon>Eukaryota</taxon>
        <taxon>Fungi</taxon>
        <taxon>Dikarya</taxon>
        <taxon>Basidiomycota</taxon>
        <taxon>Pucciniomycotina</taxon>
        <taxon>Cystobasidiomycetes</taxon>
        <taxon>Cystobasidiales</taxon>
        <taxon>Cystobasidiaceae</taxon>
        <taxon>Cystobasidium</taxon>
    </lineage>
</organism>
<reference evidence="19" key="1">
    <citation type="submission" date="2001-01" db="EMBL/GenBank/DDBJ databases">
        <authorList>
            <person name="Sugino H."/>
        </authorList>
    </citation>
    <scope>NUCLEOTIDE SEQUENCE</scope>
    <source>
        <strain evidence="19">IFO1102</strain>
    </source>
</reference>
<dbReference type="GO" id="GO:0005789">
    <property type="term" value="C:endoplasmic reticulum membrane"/>
    <property type="evidence" value="ECO:0007669"/>
    <property type="project" value="UniProtKB-SubCell"/>
</dbReference>
<feature type="binding site" evidence="14">
    <location>
        <begin position="91"/>
        <end position="96"/>
    </location>
    <ligand>
        <name>FMN</name>
        <dbReference type="ChEBI" id="CHEBI:58210"/>
    </ligand>
</feature>
<feature type="binding site" evidence="14">
    <location>
        <position position="307"/>
    </location>
    <ligand>
        <name>NADP(+)</name>
        <dbReference type="ChEBI" id="CHEBI:58349"/>
    </ligand>
</feature>
<dbReference type="AlphaFoldDB" id="Q9C498"/>
<dbReference type="GO" id="GO:0003958">
    <property type="term" value="F:NADPH-hemoprotein reductase activity"/>
    <property type="evidence" value="ECO:0007669"/>
    <property type="project" value="UniProtKB-UniRule"/>
</dbReference>
<evidence type="ECO:0000256" key="14">
    <source>
        <dbReference type="HAMAP-Rule" id="MF_03212"/>
    </source>
</evidence>
<evidence type="ECO:0000313" key="18">
    <source>
        <dbReference type="EMBL" id="AQW44789.1"/>
    </source>
</evidence>
<dbReference type="InterPro" id="IPR001709">
    <property type="entry name" value="Flavoprot_Pyr_Nucl_cyt_Rdtase"/>
</dbReference>